<dbReference type="EMBL" id="JNVU01000013">
    <property type="protein sequence ID" value="KEI45373.1"/>
    <property type="molecule type" value="Genomic_DNA"/>
</dbReference>
<sequence length="203" mass="22238">MKLLRCADSGLLIELEDLDEVQSWYATLSETPLEGVTALVPAARTILVQLDPERADVTAVQRAIRELTPRQAQRTSSELVTVPVVYDGADLRDVAELTGLTEREVVRYHTGAEWTVAFGGFAPGFGYLTGGPPELTVPRRAESRTKVPRGAVGLAGQFSGIYPRESPGGWQLIGRTELEIWCVDREPPALLRPGVRVRFQEVG</sequence>
<dbReference type="Proteomes" id="UP000031419">
    <property type="component" value="Unassembled WGS sequence"/>
</dbReference>
<dbReference type="AlphaFoldDB" id="A0A073B014"/>
<dbReference type="STRING" id="28042.GU90_04495"/>
<evidence type="ECO:0000256" key="1">
    <source>
        <dbReference type="ARBA" id="ARBA00022741"/>
    </source>
</evidence>
<evidence type="ECO:0000313" key="6">
    <source>
        <dbReference type="Proteomes" id="UP000031419"/>
    </source>
</evidence>
<keyword evidence="2 5" id="KW-0378">Hydrolase</keyword>
<organism evidence="5 6">
    <name type="scientific">Saccharopolyspora rectivirgula</name>
    <dbReference type="NCBI Taxonomy" id="28042"/>
    <lineage>
        <taxon>Bacteria</taxon>
        <taxon>Bacillati</taxon>
        <taxon>Actinomycetota</taxon>
        <taxon>Actinomycetes</taxon>
        <taxon>Pseudonocardiales</taxon>
        <taxon>Pseudonocardiaceae</taxon>
        <taxon>Saccharopolyspora</taxon>
    </lineage>
</organism>
<keyword evidence="3" id="KW-0067">ATP-binding</keyword>
<dbReference type="OrthoDB" id="9778567at2"/>
<dbReference type="SUPFAM" id="SSF50891">
    <property type="entry name" value="Cyclophilin-like"/>
    <property type="match status" value="1"/>
</dbReference>
<dbReference type="SUPFAM" id="SSF160467">
    <property type="entry name" value="PH0987 N-terminal domain-like"/>
    <property type="match status" value="1"/>
</dbReference>
<dbReference type="SMART" id="SM00796">
    <property type="entry name" value="AHS1"/>
    <property type="match status" value="1"/>
</dbReference>
<feature type="domain" description="Carboxyltransferase" evidence="4">
    <location>
        <begin position="1"/>
        <end position="191"/>
    </location>
</feature>
<protein>
    <submittedName>
        <fullName evidence="5">Allophanate hydrolase</fullName>
    </submittedName>
</protein>
<dbReference type="PANTHER" id="PTHR34698">
    <property type="entry name" value="5-OXOPROLINASE SUBUNIT B"/>
    <property type="match status" value="1"/>
</dbReference>
<dbReference type="GO" id="GO:0005524">
    <property type="term" value="F:ATP binding"/>
    <property type="evidence" value="ECO:0007669"/>
    <property type="project" value="UniProtKB-KW"/>
</dbReference>
<name>A0A073B014_9PSEU</name>
<evidence type="ECO:0000259" key="4">
    <source>
        <dbReference type="SMART" id="SM00796"/>
    </source>
</evidence>
<reference evidence="5 6" key="1">
    <citation type="submission" date="2014-06" db="EMBL/GenBank/DDBJ databases">
        <title>Saccharopolyspora rectivirgula DSM-43113 Genome sequencing.</title>
        <authorList>
            <person name="Barrera C."/>
            <person name="Millon L."/>
            <person name="Rognon B."/>
            <person name="Zaugg C."/>
            <person name="Monod M."/>
        </authorList>
    </citation>
    <scope>NUCLEOTIDE SEQUENCE [LARGE SCALE GENOMIC DNA]</scope>
    <source>
        <strain evidence="5 6">DSM 43113</strain>
    </source>
</reference>
<accession>A0A073B014</accession>
<dbReference type="Gene3D" id="3.30.1360.40">
    <property type="match status" value="1"/>
</dbReference>
<evidence type="ECO:0000256" key="3">
    <source>
        <dbReference type="ARBA" id="ARBA00022840"/>
    </source>
</evidence>
<dbReference type="PANTHER" id="PTHR34698:SF2">
    <property type="entry name" value="5-OXOPROLINASE SUBUNIT B"/>
    <property type="match status" value="1"/>
</dbReference>
<dbReference type="eggNOG" id="COG2049">
    <property type="taxonomic scope" value="Bacteria"/>
</dbReference>
<evidence type="ECO:0000313" key="5">
    <source>
        <dbReference type="EMBL" id="KEI45373.1"/>
    </source>
</evidence>
<gene>
    <name evidence="5" type="ORF">GU90_04495</name>
</gene>
<evidence type="ECO:0000256" key="2">
    <source>
        <dbReference type="ARBA" id="ARBA00022801"/>
    </source>
</evidence>
<keyword evidence="6" id="KW-1185">Reference proteome</keyword>
<proteinExistence type="predicted"/>
<dbReference type="RefSeq" id="WP_029720589.1">
    <property type="nucleotide sequence ID" value="NZ_JAJUIW010000010.1"/>
</dbReference>
<comment type="caution">
    <text evidence="5">The sequence shown here is derived from an EMBL/GenBank/DDBJ whole genome shotgun (WGS) entry which is preliminary data.</text>
</comment>
<dbReference type="Gene3D" id="2.40.100.10">
    <property type="entry name" value="Cyclophilin-like"/>
    <property type="match status" value="1"/>
</dbReference>
<dbReference type="Pfam" id="PF02682">
    <property type="entry name" value="CT_C_D"/>
    <property type="match status" value="1"/>
</dbReference>
<dbReference type="InterPro" id="IPR010016">
    <property type="entry name" value="PxpB"/>
</dbReference>
<keyword evidence="1" id="KW-0547">Nucleotide-binding</keyword>
<dbReference type="InterPro" id="IPR003833">
    <property type="entry name" value="CT_C_D"/>
</dbReference>
<dbReference type="InterPro" id="IPR029000">
    <property type="entry name" value="Cyclophilin-like_dom_sf"/>
</dbReference>
<dbReference type="GO" id="GO:0016787">
    <property type="term" value="F:hydrolase activity"/>
    <property type="evidence" value="ECO:0007669"/>
    <property type="project" value="UniProtKB-KW"/>
</dbReference>